<sequence length="977" mass="106267">MSRPLFRAKSGVMVRAVLPHGLSALPEPDVSVSADPEVWRDWMSAVWAVADVEVAVRHASPSFARAIDVLLERPLGQDAAGLREAALSLLSYVQRLRHRPMPFGLFAGVFEGRFGAAAAVRWGTQHRVLARADGEWLAAVTQRLEGTPEVRSRLRVVANSALRVRGERWVLPWQQRAREETGTAVREVSVLRTPAAETIDRLTRTPVSCQEVAAELARSCLELSVREVEEMLELLISRRVLLTGLEPASTDTDPLGHVVRVLEHAALPAGGDTGELATVLREIDTGVQDLNDPARPYDAADAQERRQKIERRMCQVADRPSPLDVDVLLDADLTIPRAVAWEAEAAAGVLARVSPEPYGSAAWIRYRDRFLDRYGEGVLVGLMDLLDPHTGLGLPEDFHGTTRAPLPDTADRDRLLMARAQRAVAGGGDLVLDEDLITRLGGPRRASATDVPAHLELLCSVHAADARSLDAGDFDLLVRRVSRGWGHFTGGRFTALFAQAPGAASPDGVLGTLARRPTGVHGALPAQLAFPTLLPRAVRVTRTRRLIPPLISLSEFREPDEPGLIPPGDLAVICHQGRLHLVSLSRRQIIEAAIPHPLQIEFQTPTVARFVDELQRGQSTRMITASGTLAAWDWGAVGRLPRLPRVRAGRSVLSPATWSLTHTGLPGREASHRAWEKAFAAWREETDVPRHVGLEYFDTPLRLDLDRPAHRELLRAQLEQRRPIGRLTLVEAAPPDAYGWCGGRAHEVVVLLSSTASRRPSPPLRHTPLAGREDVHVPGASRYLSARLALSSHAARHALLADHLPALATALPLGSQWWLTPQDTHGTPHTLLTVKVAGTAHAGPALHTLGVWLDALVSTGFVNGISLVPYRPHLGLWGSGRVLDAVEEVWAADTAVVARQHAHPSTPDVQTVLTAASIVAITAAVHQDHGAGMQWLSARPKPSTPSHSPNTCWSRPKRSSPRSVIGRRCAVLLPEPI</sequence>
<protein>
    <submittedName>
        <fullName evidence="4">Lantibiotic dehydratase</fullName>
    </submittedName>
</protein>
<dbReference type="InterPro" id="IPR023809">
    <property type="entry name" value="Thiopep_bacteriocin_synth_dom"/>
</dbReference>
<dbReference type="RefSeq" id="WP_319167280.1">
    <property type="nucleotide sequence ID" value="NZ_JARAWP010000040.1"/>
</dbReference>
<feature type="compositionally biased region" description="Polar residues" evidence="1">
    <location>
        <begin position="944"/>
        <end position="953"/>
    </location>
</feature>
<comment type="caution">
    <text evidence="4">The sequence shown here is derived from an EMBL/GenBank/DDBJ whole genome shotgun (WGS) entry which is preliminary data.</text>
</comment>
<name>A0ABU4MBQ4_9ACTN</name>
<feature type="region of interest" description="Disordered" evidence="1">
    <location>
        <begin position="935"/>
        <end position="961"/>
    </location>
</feature>
<dbReference type="NCBIfam" id="TIGR03891">
    <property type="entry name" value="thiopep_ocin"/>
    <property type="match status" value="1"/>
</dbReference>
<evidence type="ECO:0000313" key="4">
    <source>
        <dbReference type="EMBL" id="MDX3024924.1"/>
    </source>
</evidence>
<accession>A0ABU4MBQ4</accession>
<proteinExistence type="predicted"/>
<evidence type="ECO:0000313" key="5">
    <source>
        <dbReference type="Proteomes" id="UP001272987"/>
    </source>
</evidence>
<organism evidence="4 5">
    <name type="scientific">Streptomyces acidiscabies</name>
    <dbReference type="NCBI Taxonomy" id="42234"/>
    <lineage>
        <taxon>Bacteria</taxon>
        <taxon>Bacillati</taxon>
        <taxon>Actinomycetota</taxon>
        <taxon>Actinomycetes</taxon>
        <taxon>Kitasatosporales</taxon>
        <taxon>Streptomycetaceae</taxon>
        <taxon>Streptomyces</taxon>
    </lineage>
</organism>
<gene>
    <name evidence="4" type="ORF">PV666_44735</name>
</gene>
<keyword evidence="5" id="KW-1185">Reference proteome</keyword>
<feature type="domain" description="Thiopeptide-type bacteriocin biosynthesis" evidence="3">
    <location>
        <begin position="785"/>
        <end position="938"/>
    </location>
</feature>
<feature type="domain" description="Lantibiotic dehydratase N-terminal" evidence="2">
    <location>
        <begin position="51"/>
        <end position="714"/>
    </location>
</feature>
<dbReference type="Pfam" id="PF04738">
    <property type="entry name" value="Lant_dehydr_N"/>
    <property type="match status" value="1"/>
</dbReference>
<dbReference type="EMBL" id="JARAWP010000040">
    <property type="protein sequence ID" value="MDX3024924.1"/>
    <property type="molecule type" value="Genomic_DNA"/>
</dbReference>
<evidence type="ECO:0000259" key="2">
    <source>
        <dbReference type="Pfam" id="PF04738"/>
    </source>
</evidence>
<reference evidence="4 5" key="1">
    <citation type="journal article" date="2023" name="Microb. Genom.">
        <title>Mesoterricola silvestris gen. nov., sp. nov., Mesoterricola sediminis sp. nov., Geothrix oryzae sp. nov., Geothrix edaphica sp. nov., Geothrix rubra sp. nov., and Geothrix limicola sp. nov., six novel members of Acidobacteriota isolated from soils.</title>
        <authorList>
            <person name="Weisberg A.J."/>
            <person name="Pearce E."/>
            <person name="Kramer C.G."/>
            <person name="Chang J.H."/>
            <person name="Clarke C.R."/>
        </authorList>
    </citation>
    <scope>NUCLEOTIDE SEQUENCE [LARGE SCALE GENOMIC DNA]</scope>
    <source>
        <strain evidence="4 5">NB05-1H</strain>
    </source>
</reference>
<dbReference type="Pfam" id="PF14028">
    <property type="entry name" value="Lant_dehydr_C"/>
    <property type="match status" value="1"/>
</dbReference>
<evidence type="ECO:0000256" key="1">
    <source>
        <dbReference type="SAM" id="MobiDB-lite"/>
    </source>
</evidence>
<evidence type="ECO:0000259" key="3">
    <source>
        <dbReference type="Pfam" id="PF14028"/>
    </source>
</evidence>
<dbReference type="Proteomes" id="UP001272987">
    <property type="component" value="Unassembled WGS sequence"/>
</dbReference>
<dbReference type="InterPro" id="IPR006827">
    <property type="entry name" value="Lant_deHydtase_N"/>
</dbReference>